<keyword evidence="1" id="KW-1133">Transmembrane helix</keyword>
<evidence type="ECO:0000313" key="2">
    <source>
        <dbReference type="EMBL" id="TWP26844.1"/>
    </source>
</evidence>
<dbReference type="Proteomes" id="UP000319499">
    <property type="component" value="Unassembled WGS sequence"/>
</dbReference>
<sequence>MKLKDKLIYVVIFIVLIGNIPLKANINYEKLDRKVINLNKQNFPSDCSSYKEEDRKIVIATYRTSLNIIQFRKNKLGDIYVYSLFPNQEKLLLIINNQSDPLNLTNDEKYYFFIYNLIFIKSEILLTFGSLKGQEFEIFIDKELQAKAIYTGKPENFIKVYLKNNNSPVKTFQDFEELYKSQFLVLLYK</sequence>
<keyword evidence="3" id="KW-1185">Reference proteome</keyword>
<name>A0A563DAN5_9FLAO</name>
<dbReference type="RefSeq" id="WP_146293409.1">
    <property type="nucleotide sequence ID" value="NZ_SELH01000025.1"/>
</dbReference>
<evidence type="ECO:0000256" key="1">
    <source>
        <dbReference type="SAM" id="Phobius"/>
    </source>
</evidence>
<keyword evidence="1" id="KW-0812">Transmembrane</keyword>
<organism evidence="2 3">
    <name type="scientific">Apibacter muscae</name>
    <dbReference type="NCBI Taxonomy" id="2509004"/>
    <lineage>
        <taxon>Bacteria</taxon>
        <taxon>Pseudomonadati</taxon>
        <taxon>Bacteroidota</taxon>
        <taxon>Flavobacteriia</taxon>
        <taxon>Flavobacteriales</taxon>
        <taxon>Weeksellaceae</taxon>
        <taxon>Apibacter</taxon>
    </lineage>
</organism>
<protein>
    <submittedName>
        <fullName evidence="2">Uncharacterized protein</fullName>
    </submittedName>
</protein>
<dbReference type="EMBL" id="SELH01000025">
    <property type="protein sequence ID" value="TWP26844.1"/>
    <property type="molecule type" value="Genomic_DNA"/>
</dbReference>
<comment type="caution">
    <text evidence="2">The sequence shown here is derived from an EMBL/GenBank/DDBJ whole genome shotgun (WGS) entry which is preliminary data.</text>
</comment>
<proteinExistence type="predicted"/>
<evidence type="ECO:0000313" key="3">
    <source>
        <dbReference type="Proteomes" id="UP000319499"/>
    </source>
</evidence>
<gene>
    <name evidence="2" type="ORF">ETU09_09820</name>
</gene>
<accession>A0A563DAN5</accession>
<keyword evidence="1" id="KW-0472">Membrane</keyword>
<dbReference type="OrthoDB" id="10006117at2"/>
<feature type="transmembrane region" description="Helical" evidence="1">
    <location>
        <begin position="7"/>
        <end position="24"/>
    </location>
</feature>
<reference evidence="2 3" key="1">
    <citation type="submission" date="2019-02" db="EMBL/GenBank/DDBJ databases">
        <title>Apibacter muscae sp. nov.: a novel member of the house fly microbiota.</title>
        <authorList>
            <person name="Park R."/>
        </authorList>
    </citation>
    <scope>NUCLEOTIDE SEQUENCE [LARGE SCALE GENOMIC DNA]</scope>
    <source>
        <strain evidence="2 3">AL1</strain>
    </source>
</reference>
<dbReference type="AlphaFoldDB" id="A0A563DAN5"/>